<dbReference type="PROSITE" id="PS00086">
    <property type="entry name" value="CYTOCHROME_P450"/>
    <property type="match status" value="1"/>
</dbReference>
<dbReference type="InterPro" id="IPR017972">
    <property type="entry name" value="Cyt_P450_CS"/>
</dbReference>
<evidence type="ECO:0000256" key="5">
    <source>
        <dbReference type="ARBA" id="ARBA00023004"/>
    </source>
</evidence>
<dbReference type="Proteomes" id="UP000619244">
    <property type="component" value="Unassembled WGS sequence"/>
</dbReference>
<dbReference type="InterPro" id="IPR002397">
    <property type="entry name" value="Cyt_P450_B"/>
</dbReference>
<keyword evidence="3 7" id="KW-0479">Metal-binding</keyword>
<evidence type="ECO:0000313" key="9">
    <source>
        <dbReference type="Proteomes" id="UP000619244"/>
    </source>
</evidence>
<dbReference type="GO" id="GO:0020037">
    <property type="term" value="F:heme binding"/>
    <property type="evidence" value="ECO:0007669"/>
    <property type="project" value="InterPro"/>
</dbReference>
<name>A0A918NTD8_9ACTN</name>
<evidence type="ECO:0000256" key="4">
    <source>
        <dbReference type="ARBA" id="ARBA00023002"/>
    </source>
</evidence>
<keyword evidence="9" id="KW-1185">Reference proteome</keyword>
<dbReference type="Gene3D" id="1.10.630.10">
    <property type="entry name" value="Cytochrome P450"/>
    <property type="match status" value="1"/>
</dbReference>
<dbReference type="EMBL" id="BMVU01000033">
    <property type="protein sequence ID" value="GGX94172.1"/>
    <property type="molecule type" value="Genomic_DNA"/>
</dbReference>
<evidence type="ECO:0000256" key="1">
    <source>
        <dbReference type="ARBA" id="ARBA00010617"/>
    </source>
</evidence>
<keyword evidence="4 7" id="KW-0560">Oxidoreductase</keyword>
<evidence type="ECO:0000256" key="3">
    <source>
        <dbReference type="ARBA" id="ARBA00022723"/>
    </source>
</evidence>
<gene>
    <name evidence="8" type="ORF">GCM10010358_55030</name>
</gene>
<dbReference type="GO" id="GO:0005506">
    <property type="term" value="F:iron ion binding"/>
    <property type="evidence" value="ECO:0007669"/>
    <property type="project" value="InterPro"/>
</dbReference>
<dbReference type="GO" id="GO:0016705">
    <property type="term" value="F:oxidoreductase activity, acting on paired donors, with incorporation or reduction of molecular oxygen"/>
    <property type="evidence" value="ECO:0007669"/>
    <property type="project" value="InterPro"/>
</dbReference>
<keyword evidence="2 7" id="KW-0349">Heme</keyword>
<protein>
    <submittedName>
        <fullName evidence="8">Cytochrome P450</fullName>
    </submittedName>
</protein>
<dbReference type="CDD" id="cd11029">
    <property type="entry name" value="CYP107-like"/>
    <property type="match status" value="1"/>
</dbReference>
<evidence type="ECO:0000256" key="2">
    <source>
        <dbReference type="ARBA" id="ARBA00022617"/>
    </source>
</evidence>
<accession>A0A918NTD8</accession>
<proteinExistence type="inferred from homology"/>
<dbReference type="AlphaFoldDB" id="A0A918NTD8"/>
<dbReference type="PRINTS" id="PR00359">
    <property type="entry name" value="BP450"/>
</dbReference>
<dbReference type="FunFam" id="1.10.630.10:FF:000018">
    <property type="entry name" value="Cytochrome P450 monooxygenase"/>
    <property type="match status" value="1"/>
</dbReference>
<sequence>MLPTKTTAPHVLDPEGGALHAEATYLRSRGAVVLVELPGGVRAWAPTEYAVLRGLLADARVSKDPDRHWPAWASGAYRDTWADAWVGGSTLATAYGADHRRLRGLIEPAFSRDRVEALRPRVEERVADLLDRLAATPGGRADLRPGYTHPLSLHVLCDLLGLSEERRDGLVRLAEARMDTAPTPVRAAAHGREVHKALAGLVAEKLARPGDDLTSALLAARDADGSRLTGTELTGTLLLVLGAGHDTTAHLIGNAVHALLGHPGQLARVLDGTVGWGEAVEETLRWAPPLANMPLRYAVEDIALPDGTVIPRGDAILATYAAAGRDPLRHGGGAARFDLTRADKEHLAFGHGVHRCLGAPLARLQASVALPALFARFPGLRLDAAAPLPRQVRSFVAHGFRNLPVVLG</sequence>
<reference evidence="8" key="1">
    <citation type="journal article" date="2014" name="Int. J. Syst. Evol. Microbiol.">
        <title>Complete genome sequence of Corynebacterium casei LMG S-19264T (=DSM 44701T), isolated from a smear-ripened cheese.</title>
        <authorList>
            <consortium name="US DOE Joint Genome Institute (JGI-PGF)"/>
            <person name="Walter F."/>
            <person name="Albersmeier A."/>
            <person name="Kalinowski J."/>
            <person name="Ruckert C."/>
        </authorList>
    </citation>
    <scope>NUCLEOTIDE SEQUENCE</scope>
    <source>
        <strain evidence="8">JCM 4790</strain>
    </source>
</reference>
<evidence type="ECO:0000256" key="7">
    <source>
        <dbReference type="RuleBase" id="RU000461"/>
    </source>
</evidence>
<reference evidence="8" key="2">
    <citation type="submission" date="2020-09" db="EMBL/GenBank/DDBJ databases">
        <authorList>
            <person name="Sun Q."/>
            <person name="Ohkuma M."/>
        </authorList>
    </citation>
    <scope>NUCLEOTIDE SEQUENCE</scope>
    <source>
        <strain evidence="8">JCM 4790</strain>
    </source>
</reference>
<comment type="similarity">
    <text evidence="1 7">Belongs to the cytochrome P450 family.</text>
</comment>
<organism evidence="8 9">
    <name type="scientific">Streptomyces minutiscleroticus</name>
    <dbReference type="NCBI Taxonomy" id="68238"/>
    <lineage>
        <taxon>Bacteria</taxon>
        <taxon>Bacillati</taxon>
        <taxon>Actinomycetota</taxon>
        <taxon>Actinomycetes</taxon>
        <taxon>Kitasatosporales</taxon>
        <taxon>Streptomycetaceae</taxon>
        <taxon>Streptomyces</taxon>
    </lineage>
</organism>
<dbReference type="Pfam" id="PF00067">
    <property type="entry name" value="p450"/>
    <property type="match status" value="2"/>
</dbReference>
<dbReference type="RefSeq" id="WP_229919579.1">
    <property type="nucleotide sequence ID" value="NZ_BMVU01000033.1"/>
</dbReference>
<dbReference type="GO" id="GO:0004497">
    <property type="term" value="F:monooxygenase activity"/>
    <property type="evidence" value="ECO:0007669"/>
    <property type="project" value="UniProtKB-KW"/>
</dbReference>
<dbReference type="PANTHER" id="PTHR46696">
    <property type="entry name" value="P450, PUTATIVE (EUROFUNG)-RELATED"/>
    <property type="match status" value="1"/>
</dbReference>
<keyword evidence="5 7" id="KW-0408">Iron</keyword>
<keyword evidence="6 7" id="KW-0503">Monooxygenase</keyword>
<evidence type="ECO:0000313" key="8">
    <source>
        <dbReference type="EMBL" id="GGX94172.1"/>
    </source>
</evidence>
<evidence type="ECO:0000256" key="6">
    <source>
        <dbReference type="ARBA" id="ARBA00023033"/>
    </source>
</evidence>
<dbReference type="SUPFAM" id="SSF48264">
    <property type="entry name" value="Cytochrome P450"/>
    <property type="match status" value="1"/>
</dbReference>
<dbReference type="PRINTS" id="PR00385">
    <property type="entry name" value="P450"/>
</dbReference>
<dbReference type="InterPro" id="IPR001128">
    <property type="entry name" value="Cyt_P450"/>
</dbReference>
<dbReference type="PANTHER" id="PTHR46696:SF1">
    <property type="entry name" value="CYTOCHROME P450 YJIB-RELATED"/>
    <property type="match status" value="1"/>
</dbReference>
<comment type="caution">
    <text evidence="8">The sequence shown here is derived from an EMBL/GenBank/DDBJ whole genome shotgun (WGS) entry which is preliminary data.</text>
</comment>
<dbReference type="InterPro" id="IPR036396">
    <property type="entry name" value="Cyt_P450_sf"/>
</dbReference>